<comment type="caution">
    <text evidence="2">The sequence shown here is derived from an EMBL/GenBank/DDBJ whole genome shotgun (WGS) entry which is preliminary data.</text>
</comment>
<keyword evidence="3" id="KW-1185">Reference proteome</keyword>
<protein>
    <submittedName>
        <fullName evidence="2">Uncharacterized protein</fullName>
    </submittedName>
</protein>
<dbReference type="AlphaFoldDB" id="A0A5C5R6Q8"/>
<organism evidence="2 3">
    <name type="scientific">Tsukamurella asaccharolytica</name>
    <dbReference type="NCBI Taxonomy" id="2592067"/>
    <lineage>
        <taxon>Bacteria</taxon>
        <taxon>Bacillati</taxon>
        <taxon>Actinomycetota</taxon>
        <taxon>Actinomycetes</taxon>
        <taxon>Mycobacteriales</taxon>
        <taxon>Tsukamurellaceae</taxon>
        <taxon>Tsukamurella</taxon>
    </lineage>
</organism>
<reference evidence="2 3" key="1">
    <citation type="submission" date="2019-06" db="EMBL/GenBank/DDBJ databases">
        <title>Tsukamurella conjunctivitidis sp. nov., Tsukamurella assacharolytica sp. nov. and Tsukamurella sputae sp. nov. isolated from patients with conjunctivitis, bacteraemia (lymphoma) and respiratory infection (sputum) in Hong Kong.</title>
        <authorList>
            <person name="Teng J.L.L."/>
            <person name="Lee H.H."/>
            <person name="Fong J.Y.H."/>
            <person name="Fok K.M.N."/>
            <person name="Lau S.K.P."/>
            <person name="Woo P.C.Y."/>
        </authorList>
    </citation>
    <scope>NUCLEOTIDE SEQUENCE [LARGE SCALE GENOMIC DNA]</scope>
    <source>
        <strain evidence="2 3">HKU71</strain>
    </source>
</reference>
<dbReference type="Proteomes" id="UP000317291">
    <property type="component" value="Unassembled WGS sequence"/>
</dbReference>
<accession>A0A5C5R6Q8</accession>
<evidence type="ECO:0000313" key="3">
    <source>
        <dbReference type="Proteomes" id="UP000317291"/>
    </source>
</evidence>
<proteinExistence type="predicted"/>
<dbReference type="RefSeq" id="WP_146563911.1">
    <property type="nucleotide sequence ID" value="NZ_VIGW01000017.1"/>
</dbReference>
<feature type="compositionally biased region" description="Low complexity" evidence="1">
    <location>
        <begin position="68"/>
        <end position="78"/>
    </location>
</feature>
<feature type="region of interest" description="Disordered" evidence="1">
    <location>
        <begin position="1"/>
        <end position="78"/>
    </location>
</feature>
<evidence type="ECO:0000313" key="2">
    <source>
        <dbReference type="EMBL" id="TWS17821.1"/>
    </source>
</evidence>
<evidence type="ECO:0000256" key="1">
    <source>
        <dbReference type="SAM" id="MobiDB-lite"/>
    </source>
</evidence>
<name>A0A5C5R6Q8_9ACTN</name>
<gene>
    <name evidence="2" type="ORF">FK529_18275</name>
</gene>
<dbReference type="EMBL" id="VIGW01000017">
    <property type="protein sequence ID" value="TWS17821.1"/>
    <property type="molecule type" value="Genomic_DNA"/>
</dbReference>
<sequence>MPTALAWQPGADVWNRQAGEAPPRQPGEASHTGQHASHPGADTQGWQQGWQPGPDPDRWPGPDPQNPGRPGGQQPPQN</sequence>